<reference evidence="1 2" key="1">
    <citation type="submission" date="2018-08" db="EMBL/GenBank/DDBJ databases">
        <title>Recombination of ecologically and evolutionarily significant loci maintains genetic cohesion in the Pseudomonas syringae species complex.</title>
        <authorList>
            <person name="Dillon M."/>
            <person name="Thakur S."/>
            <person name="Almeida R.N.D."/>
            <person name="Weir B.S."/>
            <person name="Guttman D.S."/>
        </authorList>
    </citation>
    <scope>NUCLEOTIDE SEQUENCE [LARGE SCALE GENOMIC DNA]</scope>
    <source>
        <strain evidence="1 2">ICMP 8902</strain>
    </source>
</reference>
<proteinExistence type="predicted"/>
<evidence type="ECO:0000313" key="1">
    <source>
        <dbReference type="EMBL" id="RMO83587.1"/>
    </source>
</evidence>
<sequence>MNNPATRTTKYAVSYKLNGERRFEFAQLQSASVEEAEAALKKMHDQNDDRITDVKVSKRFNDSLKVLDPSCSAKVKHLPISICLPSRRPNPGATSR</sequence>
<dbReference type="Proteomes" id="UP000279372">
    <property type="component" value="Unassembled WGS sequence"/>
</dbReference>
<dbReference type="RefSeq" id="WP_183132151.1">
    <property type="nucleotide sequence ID" value="NZ_RBQB01000271.1"/>
</dbReference>
<dbReference type="EMBL" id="RBQB01000271">
    <property type="protein sequence ID" value="RMO83587.1"/>
    <property type="molecule type" value="Genomic_DNA"/>
</dbReference>
<protein>
    <submittedName>
        <fullName evidence="1">Uncharacterized protein</fullName>
    </submittedName>
</protein>
<name>A0A3M3YLZ8_9PSED</name>
<evidence type="ECO:0000313" key="2">
    <source>
        <dbReference type="Proteomes" id="UP000279372"/>
    </source>
</evidence>
<dbReference type="AlphaFoldDB" id="A0A3M3YLZ8"/>
<accession>A0A3M3YLZ8</accession>
<organism evidence="1 2">
    <name type="scientific">Pseudomonas syringae pv. philadelphi</name>
    <dbReference type="NCBI Taxonomy" id="251706"/>
    <lineage>
        <taxon>Bacteria</taxon>
        <taxon>Pseudomonadati</taxon>
        <taxon>Pseudomonadota</taxon>
        <taxon>Gammaproteobacteria</taxon>
        <taxon>Pseudomonadales</taxon>
        <taxon>Pseudomonadaceae</taxon>
        <taxon>Pseudomonas</taxon>
    </lineage>
</organism>
<comment type="caution">
    <text evidence="1">The sequence shown here is derived from an EMBL/GenBank/DDBJ whole genome shotgun (WGS) entry which is preliminary data.</text>
</comment>
<gene>
    <name evidence="1" type="ORF">ALQ33_01495</name>
</gene>